<evidence type="ECO:0000256" key="1">
    <source>
        <dbReference type="PROSITE-ProRule" id="PRU00023"/>
    </source>
</evidence>
<organism evidence="2 3">
    <name type="scientific">Apiospora arundinis</name>
    <dbReference type="NCBI Taxonomy" id="335852"/>
    <lineage>
        <taxon>Eukaryota</taxon>
        <taxon>Fungi</taxon>
        <taxon>Dikarya</taxon>
        <taxon>Ascomycota</taxon>
        <taxon>Pezizomycotina</taxon>
        <taxon>Sordariomycetes</taxon>
        <taxon>Xylariomycetidae</taxon>
        <taxon>Amphisphaeriales</taxon>
        <taxon>Apiosporaceae</taxon>
        <taxon>Apiospora</taxon>
    </lineage>
</organism>
<dbReference type="SUPFAM" id="SSF48403">
    <property type="entry name" value="Ankyrin repeat"/>
    <property type="match status" value="1"/>
</dbReference>
<evidence type="ECO:0000313" key="2">
    <source>
        <dbReference type="EMBL" id="KAK8859961.1"/>
    </source>
</evidence>
<gene>
    <name evidence="2" type="ORF">PGQ11_010695</name>
</gene>
<dbReference type="Pfam" id="PF12796">
    <property type="entry name" value="Ank_2"/>
    <property type="match status" value="1"/>
</dbReference>
<keyword evidence="1" id="KW-0040">ANK repeat</keyword>
<comment type="caution">
    <text evidence="2">The sequence shown here is derived from an EMBL/GenBank/DDBJ whole genome shotgun (WGS) entry which is preliminary data.</text>
</comment>
<name>A0ABR2IAW8_9PEZI</name>
<dbReference type="PROSITE" id="PS50297">
    <property type="entry name" value="ANK_REP_REGION"/>
    <property type="match status" value="1"/>
</dbReference>
<dbReference type="Proteomes" id="UP001390339">
    <property type="component" value="Unassembled WGS sequence"/>
</dbReference>
<reference evidence="2 3" key="1">
    <citation type="journal article" date="2024" name="IMA Fungus">
        <title>Apiospora arundinis, a panoply of carbohydrate-active enzymes and secondary metabolites.</title>
        <authorList>
            <person name="Sorensen T."/>
            <person name="Petersen C."/>
            <person name="Muurmann A.T."/>
            <person name="Christiansen J.V."/>
            <person name="Brundto M.L."/>
            <person name="Overgaard C.K."/>
            <person name="Boysen A.T."/>
            <person name="Wollenberg R.D."/>
            <person name="Larsen T.O."/>
            <person name="Sorensen J.L."/>
            <person name="Nielsen K.L."/>
            <person name="Sondergaard T.E."/>
        </authorList>
    </citation>
    <scope>NUCLEOTIDE SEQUENCE [LARGE SCALE GENOMIC DNA]</scope>
    <source>
        <strain evidence="2 3">AAU 773</strain>
    </source>
</reference>
<dbReference type="EMBL" id="JAPCWZ010000006">
    <property type="protein sequence ID" value="KAK8859961.1"/>
    <property type="molecule type" value="Genomic_DNA"/>
</dbReference>
<protein>
    <submittedName>
        <fullName evidence="2">Acyl-CoA binding domain-containing protein 6</fullName>
    </submittedName>
</protein>
<accession>A0ABR2IAW8</accession>
<sequence>MHASKFLVGARLSNAADLAAPTSQEKGQNTEISYEVDVDLVNAIYQMAYIGGVNLIRDGNADALESGLRKHPEATSLANSEDGFTLLHAATNAGQRYIVSLLIKLKADLEAVSRTGYTPLMLAMAGSRSYIMADLI</sequence>
<keyword evidence="3" id="KW-1185">Reference proteome</keyword>
<dbReference type="Gene3D" id="1.25.40.20">
    <property type="entry name" value="Ankyrin repeat-containing domain"/>
    <property type="match status" value="1"/>
</dbReference>
<dbReference type="PROSITE" id="PS50088">
    <property type="entry name" value="ANK_REPEAT"/>
    <property type="match status" value="1"/>
</dbReference>
<evidence type="ECO:0000313" key="3">
    <source>
        <dbReference type="Proteomes" id="UP001390339"/>
    </source>
</evidence>
<dbReference type="InterPro" id="IPR002110">
    <property type="entry name" value="Ankyrin_rpt"/>
</dbReference>
<proteinExistence type="predicted"/>
<dbReference type="InterPro" id="IPR036770">
    <property type="entry name" value="Ankyrin_rpt-contain_sf"/>
</dbReference>
<feature type="repeat" description="ANK" evidence="1">
    <location>
        <begin position="82"/>
        <end position="114"/>
    </location>
</feature>